<feature type="compositionally biased region" description="Basic residues" evidence="1">
    <location>
        <begin position="27"/>
        <end position="50"/>
    </location>
</feature>
<gene>
    <name evidence="2" type="ORF">M422DRAFT_53777</name>
</gene>
<name>A0A0C9TKR5_SPHS4</name>
<evidence type="ECO:0000256" key="1">
    <source>
        <dbReference type="SAM" id="MobiDB-lite"/>
    </source>
</evidence>
<accession>A0A0C9TKR5</accession>
<dbReference type="EMBL" id="KN837263">
    <property type="protein sequence ID" value="KIJ30373.1"/>
    <property type="molecule type" value="Genomic_DNA"/>
</dbReference>
<protein>
    <submittedName>
        <fullName evidence="2">Uncharacterized protein</fullName>
    </submittedName>
</protein>
<organism evidence="2 3">
    <name type="scientific">Sphaerobolus stellatus (strain SS14)</name>
    <dbReference type="NCBI Taxonomy" id="990650"/>
    <lineage>
        <taxon>Eukaryota</taxon>
        <taxon>Fungi</taxon>
        <taxon>Dikarya</taxon>
        <taxon>Basidiomycota</taxon>
        <taxon>Agaricomycotina</taxon>
        <taxon>Agaricomycetes</taxon>
        <taxon>Phallomycetidae</taxon>
        <taxon>Geastrales</taxon>
        <taxon>Sphaerobolaceae</taxon>
        <taxon>Sphaerobolus</taxon>
    </lineage>
</organism>
<reference evidence="2 3" key="1">
    <citation type="submission" date="2014-06" db="EMBL/GenBank/DDBJ databases">
        <title>Evolutionary Origins and Diversification of the Mycorrhizal Mutualists.</title>
        <authorList>
            <consortium name="DOE Joint Genome Institute"/>
            <consortium name="Mycorrhizal Genomics Consortium"/>
            <person name="Kohler A."/>
            <person name="Kuo A."/>
            <person name="Nagy L.G."/>
            <person name="Floudas D."/>
            <person name="Copeland A."/>
            <person name="Barry K.W."/>
            <person name="Cichocki N."/>
            <person name="Veneault-Fourrey C."/>
            <person name="LaButti K."/>
            <person name="Lindquist E.A."/>
            <person name="Lipzen A."/>
            <person name="Lundell T."/>
            <person name="Morin E."/>
            <person name="Murat C."/>
            <person name="Riley R."/>
            <person name="Ohm R."/>
            <person name="Sun H."/>
            <person name="Tunlid A."/>
            <person name="Henrissat B."/>
            <person name="Grigoriev I.V."/>
            <person name="Hibbett D.S."/>
            <person name="Martin F."/>
        </authorList>
    </citation>
    <scope>NUCLEOTIDE SEQUENCE [LARGE SCALE GENOMIC DNA]</scope>
    <source>
        <strain evidence="2 3">SS14</strain>
    </source>
</reference>
<feature type="region of interest" description="Disordered" evidence="1">
    <location>
        <begin position="104"/>
        <end position="182"/>
    </location>
</feature>
<evidence type="ECO:0000313" key="3">
    <source>
        <dbReference type="Proteomes" id="UP000054279"/>
    </source>
</evidence>
<dbReference type="Proteomes" id="UP000054279">
    <property type="component" value="Unassembled WGS sequence"/>
</dbReference>
<dbReference type="HOGENOM" id="CLU_1482892_0_0_1"/>
<keyword evidence="3" id="KW-1185">Reference proteome</keyword>
<proteinExistence type="predicted"/>
<sequence>MSAHTGGHVMGFWEALAAKNAMEASMRPKHYPNKIHRSHAPPAHRRHNNKPHALSDPKLRDSFKEFLKTHKAETKDSGEFSDISDYIPTLNAALFSLVNVFPKTDTSGSGSKAPVNNGASSSQPPQHPASPIGTTFQPSNFLNIPISPGSSSIDTNSSDKQPQPGTQNSEDVSMAGPSGSTN</sequence>
<feature type="compositionally biased region" description="Polar residues" evidence="1">
    <location>
        <begin position="132"/>
        <end position="171"/>
    </location>
</feature>
<feature type="region of interest" description="Disordered" evidence="1">
    <location>
        <begin position="24"/>
        <end position="58"/>
    </location>
</feature>
<dbReference type="AlphaFoldDB" id="A0A0C9TKR5"/>
<evidence type="ECO:0000313" key="2">
    <source>
        <dbReference type="EMBL" id="KIJ30373.1"/>
    </source>
</evidence>